<keyword evidence="5" id="KW-0119">Carbohydrate metabolism</keyword>
<evidence type="ECO:0008006" key="8">
    <source>
        <dbReference type="Google" id="ProtNLM"/>
    </source>
</evidence>
<dbReference type="Gene3D" id="3.20.20.370">
    <property type="entry name" value="Glycoside hydrolase/deacetylase"/>
    <property type="match status" value="1"/>
</dbReference>
<dbReference type="InterPro" id="IPR006879">
    <property type="entry name" value="YdjC-like"/>
</dbReference>
<sequence>MSEKPARKRVVIHEDDVGMSHGANMAFVELSALGHCSSGSVMVPCPWFPETVEIAAKHPALDLGVHLTLTSEQKPYRWRPLTGVSKSSGLTDEYGYFWPTVPQARKAHPDAVEAELRAQIEVAVAAGIDITHFDAHMGTAQMPEFTAIYRKLGAEYGVPVMLPKSLRGYNPASYAGELDYARYDVEIAAMEAAGEAVFDIVLETPWARKTDAKTAYRTMFESIPDGLTFLSLHFNTVGDFETINPPDAHIRTEEYELFATPVIGDWIREFDLDVVGMKVFRDALRAG</sequence>
<keyword evidence="2" id="KW-0479">Metal-binding</keyword>
<dbReference type="PANTHER" id="PTHR31609:SF1">
    <property type="entry name" value="CARBOHYDRATE DEACETYLASE"/>
    <property type="match status" value="1"/>
</dbReference>
<keyword evidence="3" id="KW-0378">Hydrolase</keyword>
<dbReference type="AlphaFoldDB" id="A0A840ALX6"/>
<keyword evidence="7" id="KW-1185">Reference proteome</keyword>
<dbReference type="EMBL" id="JACIDS010000002">
    <property type="protein sequence ID" value="MBB3930348.1"/>
    <property type="molecule type" value="Genomic_DNA"/>
</dbReference>
<dbReference type="SUPFAM" id="SSF88713">
    <property type="entry name" value="Glycoside hydrolase/deacetylase"/>
    <property type="match status" value="1"/>
</dbReference>
<dbReference type="GO" id="GO:0005975">
    <property type="term" value="P:carbohydrate metabolic process"/>
    <property type="evidence" value="ECO:0007669"/>
    <property type="project" value="InterPro"/>
</dbReference>
<dbReference type="CDD" id="cd10802">
    <property type="entry name" value="YdjC_TTHB029_like"/>
    <property type="match status" value="1"/>
</dbReference>
<dbReference type="PANTHER" id="PTHR31609">
    <property type="entry name" value="YDJC DEACETYLASE FAMILY MEMBER"/>
    <property type="match status" value="1"/>
</dbReference>
<evidence type="ECO:0000256" key="2">
    <source>
        <dbReference type="ARBA" id="ARBA00022723"/>
    </source>
</evidence>
<evidence type="ECO:0000256" key="1">
    <source>
        <dbReference type="ARBA" id="ARBA00001946"/>
    </source>
</evidence>
<keyword evidence="4" id="KW-0460">Magnesium</keyword>
<comment type="cofactor">
    <cofactor evidence="1">
        <name>Mg(2+)</name>
        <dbReference type="ChEBI" id="CHEBI:18420"/>
    </cofactor>
</comment>
<gene>
    <name evidence="6" type="ORF">GGR25_001387</name>
</gene>
<dbReference type="GO" id="GO:0019213">
    <property type="term" value="F:deacetylase activity"/>
    <property type="evidence" value="ECO:0007669"/>
    <property type="project" value="TreeGrafter"/>
</dbReference>
<comment type="caution">
    <text evidence="6">The sequence shown here is derived from an EMBL/GenBank/DDBJ whole genome shotgun (WGS) entry which is preliminary data.</text>
</comment>
<dbReference type="RefSeq" id="WP_183398015.1">
    <property type="nucleotide sequence ID" value="NZ_JACIDS010000002.1"/>
</dbReference>
<evidence type="ECO:0000256" key="4">
    <source>
        <dbReference type="ARBA" id="ARBA00022842"/>
    </source>
</evidence>
<reference evidence="6 7" key="1">
    <citation type="submission" date="2020-08" db="EMBL/GenBank/DDBJ databases">
        <title>Genomic Encyclopedia of Type Strains, Phase IV (KMG-IV): sequencing the most valuable type-strain genomes for metagenomic binning, comparative biology and taxonomic classification.</title>
        <authorList>
            <person name="Goeker M."/>
        </authorList>
    </citation>
    <scope>NUCLEOTIDE SEQUENCE [LARGE SCALE GENOMIC DNA]</scope>
    <source>
        <strain evidence="6 7">DSM 25966</strain>
    </source>
</reference>
<name>A0A840ALX6_9HYPH</name>
<dbReference type="InterPro" id="IPR011330">
    <property type="entry name" value="Glyco_hydro/deAcase_b/a-brl"/>
</dbReference>
<organism evidence="6 7">
    <name type="scientific">Kaistia hirudinis</name>
    <dbReference type="NCBI Taxonomy" id="1293440"/>
    <lineage>
        <taxon>Bacteria</taxon>
        <taxon>Pseudomonadati</taxon>
        <taxon>Pseudomonadota</taxon>
        <taxon>Alphaproteobacteria</taxon>
        <taxon>Hyphomicrobiales</taxon>
        <taxon>Kaistiaceae</taxon>
        <taxon>Kaistia</taxon>
    </lineage>
</organism>
<accession>A0A840ALX6</accession>
<proteinExistence type="predicted"/>
<evidence type="ECO:0000313" key="6">
    <source>
        <dbReference type="EMBL" id="MBB3930348.1"/>
    </source>
</evidence>
<evidence type="ECO:0000256" key="3">
    <source>
        <dbReference type="ARBA" id="ARBA00022801"/>
    </source>
</evidence>
<protein>
    <recommendedName>
        <fullName evidence="8">ChbG/HpnK family deacetylase</fullName>
    </recommendedName>
</protein>
<dbReference type="Proteomes" id="UP000553963">
    <property type="component" value="Unassembled WGS sequence"/>
</dbReference>
<dbReference type="GO" id="GO:0016787">
    <property type="term" value="F:hydrolase activity"/>
    <property type="evidence" value="ECO:0007669"/>
    <property type="project" value="UniProtKB-KW"/>
</dbReference>
<dbReference type="GO" id="GO:0046872">
    <property type="term" value="F:metal ion binding"/>
    <property type="evidence" value="ECO:0007669"/>
    <property type="project" value="UniProtKB-KW"/>
</dbReference>
<dbReference type="Pfam" id="PF04794">
    <property type="entry name" value="YdjC"/>
    <property type="match status" value="1"/>
</dbReference>
<evidence type="ECO:0000313" key="7">
    <source>
        <dbReference type="Proteomes" id="UP000553963"/>
    </source>
</evidence>
<evidence type="ECO:0000256" key="5">
    <source>
        <dbReference type="ARBA" id="ARBA00023277"/>
    </source>
</evidence>